<name>A0ABD0UEE1_DENTH</name>
<reference evidence="2 3" key="1">
    <citation type="journal article" date="2024" name="Plant Biotechnol. J.">
        <title>Dendrobium thyrsiflorum genome and its molecular insights into genes involved in important horticultural traits.</title>
        <authorList>
            <person name="Chen B."/>
            <person name="Wang J.Y."/>
            <person name="Zheng P.J."/>
            <person name="Li K.L."/>
            <person name="Liang Y.M."/>
            <person name="Chen X.F."/>
            <person name="Zhang C."/>
            <person name="Zhao X."/>
            <person name="He X."/>
            <person name="Zhang G.Q."/>
            <person name="Liu Z.J."/>
            <person name="Xu Q."/>
        </authorList>
    </citation>
    <scope>NUCLEOTIDE SEQUENCE [LARGE SCALE GENOMIC DNA]</scope>
    <source>
        <strain evidence="2">GZMU011</strain>
    </source>
</reference>
<evidence type="ECO:0000313" key="3">
    <source>
        <dbReference type="Proteomes" id="UP001552299"/>
    </source>
</evidence>
<evidence type="ECO:0000313" key="2">
    <source>
        <dbReference type="EMBL" id="KAL0911219.1"/>
    </source>
</evidence>
<organism evidence="2 3">
    <name type="scientific">Dendrobium thyrsiflorum</name>
    <name type="common">Pinecone-like raceme dendrobium</name>
    <name type="synonym">Orchid</name>
    <dbReference type="NCBI Taxonomy" id="117978"/>
    <lineage>
        <taxon>Eukaryota</taxon>
        <taxon>Viridiplantae</taxon>
        <taxon>Streptophyta</taxon>
        <taxon>Embryophyta</taxon>
        <taxon>Tracheophyta</taxon>
        <taxon>Spermatophyta</taxon>
        <taxon>Magnoliopsida</taxon>
        <taxon>Liliopsida</taxon>
        <taxon>Asparagales</taxon>
        <taxon>Orchidaceae</taxon>
        <taxon>Epidendroideae</taxon>
        <taxon>Malaxideae</taxon>
        <taxon>Dendrobiinae</taxon>
        <taxon>Dendrobium</taxon>
    </lineage>
</organism>
<keyword evidence="3" id="KW-1185">Reference proteome</keyword>
<protein>
    <submittedName>
        <fullName evidence="2">Uncharacterized protein</fullName>
    </submittedName>
</protein>
<dbReference type="EMBL" id="JANQDX010000015">
    <property type="protein sequence ID" value="KAL0911219.1"/>
    <property type="molecule type" value="Genomic_DNA"/>
</dbReference>
<sequence>MESAPRLPICLGRTHRRRTNRKPAPLSRSASALDTHEHVDNRTPCSASVMDTHEHARRRPARPLSCSSRPNGKHARGMAEIFAAISAAAAEIG</sequence>
<evidence type="ECO:0000256" key="1">
    <source>
        <dbReference type="SAM" id="MobiDB-lite"/>
    </source>
</evidence>
<comment type="caution">
    <text evidence="2">The sequence shown here is derived from an EMBL/GenBank/DDBJ whole genome shotgun (WGS) entry which is preliminary data.</text>
</comment>
<dbReference type="Proteomes" id="UP001552299">
    <property type="component" value="Unassembled WGS sequence"/>
</dbReference>
<proteinExistence type="predicted"/>
<dbReference type="AlphaFoldDB" id="A0ABD0UEE1"/>
<accession>A0ABD0UEE1</accession>
<gene>
    <name evidence="2" type="ORF">M5K25_019342</name>
</gene>
<feature type="region of interest" description="Disordered" evidence="1">
    <location>
        <begin position="1"/>
        <end position="73"/>
    </location>
</feature>